<evidence type="ECO:0000256" key="4">
    <source>
        <dbReference type="RuleBase" id="RU362075"/>
    </source>
</evidence>
<dbReference type="EC" id="1.14.99.-" evidence="6"/>
<dbReference type="PANTHER" id="PTHR43734:SF1">
    <property type="entry name" value="PHYTOENE DESATURASE"/>
    <property type="match status" value="1"/>
</dbReference>
<organism evidence="6">
    <name type="scientific">uncultured Actinomycetospora sp</name>
    <dbReference type="NCBI Taxonomy" id="1135996"/>
    <lineage>
        <taxon>Bacteria</taxon>
        <taxon>Bacillati</taxon>
        <taxon>Actinomycetota</taxon>
        <taxon>Actinomycetes</taxon>
        <taxon>Pseudonocardiales</taxon>
        <taxon>Pseudonocardiaceae</taxon>
        <taxon>Actinomycetospora</taxon>
        <taxon>environmental samples</taxon>
    </lineage>
</organism>
<keyword evidence="3 4" id="KW-0560">Oxidoreductase</keyword>
<accession>A0A6J4JU24</accession>
<evidence type="ECO:0000256" key="2">
    <source>
        <dbReference type="ARBA" id="ARBA00022746"/>
    </source>
</evidence>
<dbReference type="Gene3D" id="3.50.50.60">
    <property type="entry name" value="FAD/NAD(P)-binding domain"/>
    <property type="match status" value="2"/>
</dbReference>
<sequence length="505" mass="53434">MTDPDVVVVGGGLGGLAAAARLAAGGRRVTLLEQAERVGGKLGTVDVGGFRFDTGPSLVTMPPVLERLFADTGAPLSEVLDLQRLDVAARYRFGDGVELDVPGDRAAIPDAIEAALGGGAGAQWEAFLRHAERVWHATHEHFLESQVSPAGLARLSLRVRDLAAVAPWRSLRGVGARYLRDERLGMLLDRYATYSGSDPRRAPAALAVVPYVEQEFGSWYVRGGLRRLAEAVADRCRALGVDIRTGARVTGIDVAGGRVSGVRVCAESLPAGDVVANADAATVYGTAGRPGLLPPGVGASARWRLARTTLSSSGFVLLLALGGRDPATPHHRVLFPESRAAYDAEFDAYRGSTPAEAPTVYVHAPDDPALRPDDHSATWFVLVTAPRHDPGRGVDWDAPGLAQRYGERILDLMAARGVDVRHRVRHCVVRTPADLERETLSPGGSIYGTSSDGALAAFLRPANRSPVPGLHLVGGSSHPGGGLPLVTLSAEITARLLLRERNSRP</sequence>
<evidence type="ECO:0000256" key="1">
    <source>
        <dbReference type="ARBA" id="ARBA00004829"/>
    </source>
</evidence>
<keyword evidence="2 4" id="KW-0125">Carotenoid biosynthesis</keyword>
<gene>
    <name evidence="6" type="ORF">AVDCRST_MAG54-4140</name>
</gene>
<dbReference type="GO" id="GO:0016491">
    <property type="term" value="F:oxidoreductase activity"/>
    <property type="evidence" value="ECO:0007669"/>
    <property type="project" value="UniProtKB-KW"/>
</dbReference>
<dbReference type="InterPro" id="IPR014105">
    <property type="entry name" value="Carotenoid/retinoid_OxRdtase"/>
</dbReference>
<evidence type="ECO:0000256" key="3">
    <source>
        <dbReference type="ARBA" id="ARBA00023002"/>
    </source>
</evidence>
<dbReference type="EMBL" id="CADCTH010000522">
    <property type="protein sequence ID" value="CAA9287269.1"/>
    <property type="molecule type" value="Genomic_DNA"/>
</dbReference>
<comment type="pathway">
    <text evidence="1 4">Carotenoid biosynthesis.</text>
</comment>
<name>A0A6J4JU24_9PSEU</name>
<reference evidence="6" key="1">
    <citation type="submission" date="2020-02" db="EMBL/GenBank/DDBJ databases">
        <authorList>
            <person name="Meier V. D."/>
        </authorList>
    </citation>
    <scope>NUCLEOTIDE SEQUENCE</scope>
    <source>
        <strain evidence="6">AVDCRST_MAG54</strain>
    </source>
</reference>
<comment type="similarity">
    <text evidence="4">Belongs to the carotenoid/retinoid oxidoreductase family.</text>
</comment>
<evidence type="ECO:0000313" key="6">
    <source>
        <dbReference type="EMBL" id="CAA9287269.1"/>
    </source>
</evidence>
<dbReference type="NCBIfam" id="TIGR02734">
    <property type="entry name" value="crtI_fam"/>
    <property type="match status" value="1"/>
</dbReference>
<feature type="domain" description="Amine oxidase" evidence="5">
    <location>
        <begin position="13"/>
        <end position="284"/>
    </location>
</feature>
<proteinExistence type="inferred from homology"/>
<protein>
    <submittedName>
        <fullName evidence="6">Phytoene dehydrogenase</fullName>
        <ecNumber evidence="6">1.14.99.-</ecNumber>
    </submittedName>
</protein>
<dbReference type="PANTHER" id="PTHR43734">
    <property type="entry name" value="PHYTOENE DESATURASE"/>
    <property type="match status" value="1"/>
</dbReference>
<dbReference type="InterPro" id="IPR036188">
    <property type="entry name" value="FAD/NAD-bd_sf"/>
</dbReference>
<dbReference type="PRINTS" id="PR00411">
    <property type="entry name" value="PNDRDTASEI"/>
</dbReference>
<dbReference type="GO" id="GO:0016117">
    <property type="term" value="P:carotenoid biosynthetic process"/>
    <property type="evidence" value="ECO:0007669"/>
    <property type="project" value="UniProtKB-KW"/>
</dbReference>
<dbReference type="Pfam" id="PF01593">
    <property type="entry name" value="Amino_oxidase"/>
    <property type="match status" value="1"/>
</dbReference>
<dbReference type="InterPro" id="IPR002937">
    <property type="entry name" value="Amino_oxidase"/>
</dbReference>
<evidence type="ECO:0000259" key="5">
    <source>
        <dbReference type="Pfam" id="PF01593"/>
    </source>
</evidence>
<dbReference type="AlphaFoldDB" id="A0A6J4JU24"/>
<dbReference type="SUPFAM" id="SSF51905">
    <property type="entry name" value="FAD/NAD(P)-binding domain"/>
    <property type="match status" value="1"/>
</dbReference>